<dbReference type="FunFam" id="1.10.510.10:FF:000716">
    <property type="entry name" value="Protein kinase byr2-like"/>
    <property type="match status" value="1"/>
</dbReference>
<feature type="domain" description="Protein kinase" evidence="11">
    <location>
        <begin position="293"/>
        <end position="548"/>
    </location>
</feature>
<feature type="region of interest" description="Disordered" evidence="10">
    <location>
        <begin position="164"/>
        <end position="194"/>
    </location>
</feature>
<dbReference type="GO" id="GO:0004709">
    <property type="term" value="F:MAP kinase kinase kinase activity"/>
    <property type="evidence" value="ECO:0000318"/>
    <property type="project" value="GO_Central"/>
</dbReference>
<protein>
    <recommendedName>
        <fullName evidence="2">mitogen-activated protein kinase kinase kinase</fullName>
        <ecNumber evidence="2">2.7.11.25</ecNumber>
    </recommendedName>
</protein>
<comment type="catalytic activity">
    <reaction evidence="7">
        <text>L-threonyl-[protein] + ATP = O-phospho-L-threonyl-[protein] + ADP + H(+)</text>
        <dbReference type="Rhea" id="RHEA:46608"/>
        <dbReference type="Rhea" id="RHEA-COMP:11060"/>
        <dbReference type="Rhea" id="RHEA-COMP:11605"/>
        <dbReference type="ChEBI" id="CHEBI:15378"/>
        <dbReference type="ChEBI" id="CHEBI:30013"/>
        <dbReference type="ChEBI" id="CHEBI:30616"/>
        <dbReference type="ChEBI" id="CHEBI:61977"/>
        <dbReference type="ChEBI" id="CHEBI:456216"/>
        <dbReference type="EC" id="2.7.11.25"/>
    </reaction>
</comment>
<dbReference type="PANTHER" id="PTHR48016">
    <property type="entry name" value="MAP KINASE KINASE KINASE SSK2-RELATED-RELATED"/>
    <property type="match status" value="1"/>
</dbReference>
<keyword evidence="5" id="KW-0418">Kinase</keyword>
<dbReference type="SUPFAM" id="SSF56112">
    <property type="entry name" value="Protein kinase-like (PK-like)"/>
    <property type="match status" value="1"/>
</dbReference>
<dbReference type="PROSITE" id="PS50011">
    <property type="entry name" value="PROTEIN_KINASE_DOM"/>
    <property type="match status" value="1"/>
</dbReference>
<dbReference type="InterPro" id="IPR000719">
    <property type="entry name" value="Prot_kinase_dom"/>
</dbReference>
<comment type="catalytic activity">
    <reaction evidence="8">
        <text>L-seryl-[protein] + ATP = O-phospho-L-seryl-[protein] + ADP + H(+)</text>
        <dbReference type="Rhea" id="RHEA:17989"/>
        <dbReference type="Rhea" id="RHEA-COMP:9863"/>
        <dbReference type="Rhea" id="RHEA-COMP:11604"/>
        <dbReference type="ChEBI" id="CHEBI:15378"/>
        <dbReference type="ChEBI" id="CHEBI:29999"/>
        <dbReference type="ChEBI" id="CHEBI:30616"/>
        <dbReference type="ChEBI" id="CHEBI:83421"/>
        <dbReference type="ChEBI" id="CHEBI:456216"/>
        <dbReference type="EC" id="2.7.11.25"/>
    </reaction>
</comment>
<dbReference type="GO" id="GO:0005737">
    <property type="term" value="C:cytoplasm"/>
    <property type="evidence" value="ECO:0000318"/>
    <property type="project" value="GO_Central"/>
</dbReference>
<feature type="binding site" evidence="9">
    <location>
        <position position="321"/>
    </location>
    <ligand>
        <name>ATP</name>
        <dbReference type="ChEBI" id="CHEBI:30616"/>
    </ligand>
</feature>
<feature type="region of interest" description="Disordered" evidence="10">
    <location>
        <begin position="78"/>
        <end position="99"/>
    </location>
</feature>
<keyword evidence="3" id="KW-0808">Transferase</keyword>
<evidence type="ECO:0000256" key="6">
    <source>
        <dbReference type="ARBA" id="ARBA00022840"/>
    </source>
</evidence>
<dbReference type="InterPro" id="IPR050538">
    <property type="entry name" value="MAP_kinase_kinase_kinase"/>
</dbReference>
<organism evidence="12 13">
    <name type="scientific">Zostera marina</name>
    <name type="common">Eelgrass</name>
    <dbReference type="NCBI Taxonomy" id="29655"/>
    <lineage>
        <taxon>Eukaryota</taxon>
        <taxon>Viridiplantae</taxon>
        <taxon>Streptophyta</taxon>
        <taxon>Embryophyta</taxon>
        <taxon>Tracheophyta</taxon>
        <taxon>Spermatophyta</taxon>
        <taxon>Magnoliopsida</taxon>
        <taxon>Liliopsida</taxon>
        <taxon>Zosteraceae</taxon>
        <taxon>Zostera</taxon>
    </lineage>
</organism>
<name>A0A0K9PW05_ZOSMR</name>
<keyword evidence="6 9" id="KW-0067">ATP-binding</keyword>
<keyword evidence="4 9" id="KW-0547">Nucleotide-binding</keyword>
<evidence type="ECO:0000256" key="7">
    <source>
        <dbReference type="ARBA" id="ARBA00047559"/>
    </source>
</evidence>
<sequence length="567" mass="62299">MNFLRSKNNSNLTKTPPQVSSPASVESDQTSEGRVLSRSFQFRWRHMNSKSPSPSQSPSASPSSKYALINRAVKKGRASESASAAGSVESSTRSTVSKDLYSGGDFRSLRIDGSGENQVESLCESLGLSGSDDLGISAAAWEMGRGNLASFGIPKFRRLELSSADDSPATLSNPVDASKGNEVEEAKDRETSLNSHERFGDVCSTTDRKDEFTPSCHLNHKQSAGSRIGGIKGTRPQFLIAPPKDSFAVGGEFTGSGSFTTTTSNDDDCSSTTTEPLYSISPKYNLTSNMGEWVKGKELGRGSYGTVFEAYFSHGAFSAVKEVSLSPKTDEEKQCIEQLQQEIDLLSVFEHENIVKYKGTDTGNDKLFIFLELVTQGSLVSVYNNFPLQDSHASMYTRQILYGLEYLHKRNVVHRDIKCANILVTSNGSVKLSDFGLAKETRKFEGLRSCKGSVYWMAPEVINSQKNHGYGRAADIWSLGCTILEMLTRKHPYHNMEWLQAINNISSGIKPDIPDSISPIARDFINQCIQLNQYDRPSASELLEHPFVRKQTPTSFGLDSSSRGRHS</sequence>
<dbReference type="SMART" id="SM00220">
    <property type="entry name" value="S_TKc"/>
    <property type="match status" value="1"/>
</dbReference>
<dbReference type="InterPro" id="IPR011009">
    <property type="entry name" value="Kinase-like_dom_sf"/>
</dbReference>
<evidence type="ECO:0000256" key="9">
    <source>
        <dbReference type="PROSITE-ProRule" id="PRU10141"/>
    </source>
</evidence>
<evidence type="ECO:0000256" key="1">
    <source>
        <dbReference type="ARBA" id="ARBA00006529"/>
    </source>
</evidence>
<evidence type="ECO:0000256" key="2">
    <source>
        <dbReference type="ARBA" id="ARBA00012406"/>
    </source>
</evidence>
<comment type="caution">
    <text evidence="12">The sequence shown here is derived from an EMBL/GenBank/DDBJ whole genome shotgun (WGS) entry which is preliminary data.</text>
</comment>
<dbReference type="InterPro" id="IPR017441">
    <property type="entry name" value="Protein_kinase_ATP_BS"/>
</dbReference>
<dbReference type="AlphaFoldDB" id="A0A0K9PW05"/>
<evidence type="ECO:0000313" key="12">
    <source>
        <dbReference type="EMBL" id="KMZ72435.1"/>
    </source>
</evidence>
<dbReference type="PROSITE" id="PS00108">
    <property type="entry name" value="PROTEIN_KINASE_ST"/>
    <property type="match status" value="1"/>
</dbReference>
<feature type="compositionally biased region" description="Basic and acidic residues" evidence="10">
    <location>
        <begin position="179"/>
        <end position="194"/>
    </location>
</feature>
<feature type="compositionally biased region" description="Polar residues" evidence="10">
    <location>
        <begin position="1"/>
        <end position="32"/>
    </location>
</feature>
<gene>
    <name evidence="12" type="ORF">ZOSMA_164G00170</name>
</gene>
<proteinExistence type="inferred from homology"/>
<evidence type="ECO:0000256" key="10">
    <source>
        <dbReference type="SAM" id="MobiDB-lite"/>
    </source>
</evidence>
<dbReference type="EC" id="2.7.11.25" evidence="2"/>
<dbReference type="GO" id="GO:0000165">
    <property type="term" value="P:MAPK cascade"/>
    <property type="evidence" value="ECO:0000318"/>
    <property type="project" value="GO_Central"/>
</dbReference>
<dbReference type="InterPro" id="IPR008271">
    <property type="entry name" value="Ser/Thr_kinase_AS"/>
</dbReference>
<feature type="region of interest" description="Disordered" evidence="10">
    <location>
        <begin position="1"/>
        <end position="64"/>
    </location>
</feature>
<evidence type="ECO:0000256" key="5">
    <source>
        <dbReference type="ARBA" id="ARBA00022777"/>
    </source>
</evidence>
<evidence type="ECO:0000313" key="13">
    <source>
        <dbReference type="Proteomes" id="UP000036987"/>
    </source>
</evidence>
<dbReference type="PANTHER" id="PTHR48016:SF58">
    <property type="entry name" value="PROTEIN KINASE DOMAIN-CONTAINING PROTEIN"/>
    <property type="match status" value="1"/>
</dbReference>
<comment type="similarity">
    <text evidence="1">Belongs to the protein kinase superfamily. STE Ser/Thr protein kinase family. MAP kinase kinase kinase subfamily.</text>
</comment>
<dbReference type="Gene3D" id="1.10.510.10">
    <property type="entry name" value="Transferase(Phosphotransferase) domain 1"/>
    <property type="match status" value="1"/>
</dbReference>
<evidence type="ECO:0000259" key="11">
    <source>
        <dbReference type="PROSITE" id="PS50011"/>
    </source>
</evidence>
<dbReference type="Pfam" id="PF00069">
    <property type="entry name" value="Pkinase"/>
    <property type="match status" value="1"/>
</dbReference>
<dbReference type="STRING" id="29655.A0A0K9PW05"/>
<dbReference type="Proteomes" id="UP000036987">
    <property type="component" value="Unassembled WGS sequence"/>
</dbReference>
<dbReference type="OrthoDB" id="266718at2759"/>
<keyword evidence="13" id="KW-1185">Reference proteome</keyword>
<reference evidence="13" key="1">
    <citation type="journal article" date="2016" name="Nature">
        <title>The genome of the seagrass Zostera marina reveals angiosperm adaptation to the sea.</title>
        <authorList>
            <person name="Olsen J.L."/>
            <person name="Rouze P."/>
            <person name="Verhelst B."/>
            <person name="Lin Y.-C."/>
            <person name="Bayer T."/>
            <person name="Collen J."/>
            <person name="Dattolo E."/>
            <person name="De Paoli E."/>
            <person name="Dittami S."/>
            <person name="Maumus F."/>
            <person name="Michel G."/>
            <person name="Kersting A."/>
            <person name="Lauritano C."/>
            <person name="Lohaus R."/>
            <person name="Toepel M."/>
            <person name="Tonon T."/>
            <person name="Vanneste K."/>
            <person name="Amirebrahimi M."/>
            <person name="Brakel J."/>
            <person name="Bostroem C."/>
            <person name="Chovatia M."/>
            <person name="Grimwood J."/>
            <person name="Jenkins J.W."/>
            <person name="Jueterbock A."/>
            <person name="Mraz A."/>
            <person name="Stam W.T."/>
            <person name="Tice H."/>
            <person name="Bornberg-Bauer E."/>
            <person name="Green P.J."/>
            <person name="Pearson G.A."/>
            <person name="Procaccini G."/>
            <person name="Duarte C.M."/>
            <person name="Schmutz J."/>
            <person name="Reusch T.B.H."/>
            <person name="Van de Peer Y."/>
        </authorList>
    </citation>
    <scope>NUCLEOTIDE SEQUENCE [LARGE SCALE GENOMIC DNA]</scope>
    <source>
        <strain evidence="13">cv. Finnish</strain>
    </source>
</reference>
<evidence type="ECO:0000256" key="8">
    <source>
        <dbReference type="ARBA" id="ARBA00048329"/>
    </source>
</evidence>
<dbReference type="GO" id="GO:0005524">
    <property type="term" value="F:ATP binding"/>
    <property type="evidence" value="ECO:0007669"/>
    <property type="project" value="UniProtKB-UniRule"/>
</dbReference>
<feature type="compositionally biased region" description="Low complexity" evidence="10">
    <location>
        <begin position="79"/>
        <end position="91"/>
    </location>
</feature>
<dbReference type="PROSITE" id="PS00107">
    <property type="entry name" value="PROTEIN_KINASE_ATP"/>
    <property type="match status" value="1"/>
</dbReference>
<dbReference type="EMBL" id="LFYR01000631">
    <property type="protein sequence ID" value="KMZ72435.1"/>
    <property type="molecule type" value="Genomic_DNA"/>
</dbReference>
<accession>A0A0K9PW05</accession>
<feature type="compositionally biased region" description="Low complexity" evidence="10">
    <location>
        <begin position="49"/>
        <end position="64"/>
    </location>
</feature>
<evidence type="ECO:0000256" key="3">
    <source>
        <dbReference type="ARBA" id="ARBA00022679"/>
    </source>
</evidence>
<evidence type="ECO:0000256" key="4">
    <source>
        <dbReference type="ARBA" id="ARBA00022741"/>
    </source>
</evidence>